<keyword evidence="1" id="KW-0479">Metal-binding</keyword>
<reference evidence="9" key="2">
    <citation type="submission" date="2025-09" db="UniProtKB">
        <authorList>
            <consortium name="Ensembl"/>
        </authorList>
    </citation>
    <scope>IDENTIFICATION</scope>
</reference>
<evidence type="ECO:0000256" key="6">
    <source>
        <dbReference type="PROSITE-ProRule" id="PRU00023"/>
    </source>
</evidence>
<dbReference type="InterPro" id="IPR013083">
    <property type="entry name" value="Znf_RING/FYVE/PHD"/>
</dbReference>
<dbReference type="PANTHER" id="PTHR24171">
    <property type="entry name" value="ANKYRIN REPEAT DOMAIN-CONTAINING PROTEIN 39-RELATED"/>
    <property type="match status" value="1"/>
</dbReference>
<sequence>MDPDLCTDEGWTKTKEAVAHFRKLLLCSKCSKLMNEPVCLGVCEHMLCRSCAGPQAGEGCVVCHSPAWVKDIRINRQLSNITELYGNLDSLLNPTGSDYSDALPITPPAQSDKSVLKHKKNFKIWFSPRSRKVRCRVEKPAAVPLPEVGSGTVKAAPRHPETLPESKGKDLSVFNFNSSSQDSGSSSPQRATNYEKKKATKKTRNGGGVRKPAAGGGQKPTKHEETKQNVKTQRLEAINQQWGFGGAREGDVGEEEEQVTAEEREHRSSKRVSFQSPATLPVTAEPQKEDLSQGNTIILSPSRSILKVVQPGENVPLSEDQDGPSPHTTPSQLDKISAKQHSKPNEEMTKKPDLPSPPKRTPKRFCVEDKNISQCTPKKPKASPGQGRRPAVDRVALPAMHTSPSPAACPRQGRTSTRISREGEQQWGSSPCSPAPLGKRSPGRLSQNSPAVVKRNHKGETPLHLAAIKGDVETVKELLDQGADPNLKDNAGWTPLHEACNLGHLGVVEVLVERGGVLLNTPGYKNDSPLHDAVRNGHTGIAMLLLQHGASQSVFMMMRCSGWRPGPWRRRNMFGLRPVDYAVSPEMQAILLAASEGPHPVNSPLSPSPSLNKASEGVRLEEQAVVLGSKLSQSQQTRLAKLGHLLGGKRADAFSCSVTHVVVPDGPMPTTLSTLLGLLNGCWVLNFSWVEACLQADSWISESDYEAGAGPQRSRINRHSLLPPLLDGCFFYLMGSFRKPPRDELLQLVREAGGQILTRQPKPDSDVTQTLSAAAYHASLGSDQTLCTQYIIYDPQGSYRPPRVRLGKVWSAPSTWVVNCISAFQLLPVPELESDTPGV</sequence>
<evidence type="ECO:0000256" key="5">
    <source>
        <dbReference type="ARBA" id="ARBA00023043"/>
    </source>
</evidence>
<keyword evidence="2" id="KW-0677">Repeat</keyword>
<organism evidence="9 10">
    <name type="scientific">Oncorhynchus kisutch</name>
    <name type="common">Coho salmon</name>
    <name type="synonym">Salmo kisutch</name>
    <dbReference type="NCBI Taxonomy" id="8019"/>
    <lineage>
        <taxon>Eukaryota</taxon>
        <taxon>Metazoa</taxon>
        <taxon>Chordata</taxon>
        <taxon>Craniata</taxon>
        <taxon>Vertebrata</taxon>
        <taxon>Euteleostomi</taxon>
        <taxon>Actinopterygii</taxon>
        <taxon>Neopterygii</taxon>
        <taxon>Teleostei</taxon>
        <taxon>Protacanthopterygii</taxon>
        <taxon>Salmoniformes</taxon>
        <taxon>Salmonidae</taxon>
        <taxon>Salmoninae</taxon>
        <taxon>Oncorhynchus</taxon>
    </lineage>
</organism>
<feature type="region of interest" description="Disordered" evidence="7">
    <location>
        <begin position="242"/>
        <end position="462"/>
    </location>
</feature>
<feature type="domain" description="BRCT" evidence="8">
    <location>
        <begin position="615"/>
        <end position="707"/>
    </location>
</feature>
<accession>A0A8C7GTV9</accession>
<dbReference type="AlphaFoldDB" id="A0A8C7GTV9"/>
<evidence type="ECO:0000256" key="7">
    <source>
        <dbReference type="SAM" id="MobiDB-lite"/>
    </source>
</evidence>
<proteinExistence type="predicted"/>
<dbReference type="Proteomes" id="UP000694557">
    <property type="component" value="Unassembled WGS sequence"/>
</dbReference>
<feature type="domain" description="BRCT" evidence="8">
    <location>
        <begin position="721"/>
        <end position="834"/>
    </location>
</feature>
<evidence type="ECO:0000256" key="1">
    <source>
        <dbReference type="ARBA" id="ARBA00022723"/>
    </source>
</evidence>
<keyword evidence="5 6" id="KW-0040">ANK repeat</keyword>
<feature type="compositionally biased region" description="Low complexity" evidence="7">
    <location>
        <begin position="178"/>
        <end position="187"/>
    </location>
</feature>
<evidence type="ECO:0000259" key="8">
    <source>
        <dbReference type="PROSITE" id="PS50172"/>
    </source>
</evidence>
<dbReference type="GO" id="GO:0070531">
    <property type="term" value="C:BRCA1-A complex"/>
    <property type="evidence" value="ECO:0007669"/>
    <property type="project" value="TreeGrafter"/>
</dbReference>
<evidence type="ECO:0000256" key="4">
    <source>
        <dbReference type="ARBA" id="ARBA00022833"/>
    </source>
</evidence>
<dbReference type="GO" id="GO:0004842">
    <property type="term" value="F:ubiquitin-protein transferase activity"/>
    <property type="evidence" value="ECO:0007669"/>
    <property type="project" value="TreeGrafter"/>
</dbReference>
<dbReference type="SUPFAM" id="SSF52113">
    <property type="entry name" value="BRCT domain"/>
    <property type="match status" value="2"/>
</dbReference>
<feature type="repeat" description="ANK" evidence="6">
    <location>
        <begin position="458"/>
        <end position="490"/>
    </location>
</feature>
<evidence type="ECO:0000256" key="3">
    <source>
        <dbReference type="ARBA" id="ARBA00022771"/>
    </source>
</evidence>
<dbReference type="CDD" id="cd17720">
    <property type="entry name" value="BRCT_Bard1_rpt2"/>
    <property type="match status" value="1"/>
</dbReference>
<dbReference type="Pfam" id="PF14835">
    <property type="entry name" value="zf-RING_6"/>
    <property type="match status" value="1"/>
</dbReference>
<feature type="repeat" description="ANK" evidence="6">
    <location>
        <begin position="525"/>
        <end position="551"/>
    </location>
</feature>
<dbReference type="Ensembl" id="ENSOKIT00005049871.1">
    <property type="protein sequence ID" value="ENSOKIP00005047287.1"/>
    <property type="gene ID" value="ENSOKIG00005019912.1"/>
</dbReference>
<dbReference type="GeneTree" id="ENSGT00940000156532"/>
<feature type="compositionally biased region" description="Basic and acidic residues" evidence="7">
    <location>
        <begin position="343"/>
        <end position="353"/>
    </location>
</feature>
<dbReference type="PANTHER" id="PTHR24171:SF8">
    <property type="entry name" value="BRCA1-ASSOCIATED RING DOMAIN PROTEIN 1"/>
    <property type="match status" value="1"/>
</dbReference>
<keyword evidence="4" id="KW-0862">Zinc</keyword>
<dbReference type="InterPro" id="IPR039503">
    <property type="entry name" value="BARD1_Znf-RING"/>
</dbReference>
<dbReference type="Pfam" id="PF16589">
    <property type="entry name" value="BRCT_2"/>
    <property type="match status" value="1"/>
</dbReference>
<dbReference type="PROSITE" id="PS50297">
    <property type="entry name" value="ANK_REP_REGION"/>
    <property type="match status" value="3"/>
</dbReference>
<gene>
    <name evidence="9" type="primary">BARD1</name>
    <name evidence="9" type="synonym">bard1</name>
</gene>
<dbReference type="InterPro" id="IPR017907">
    <property type="entry name" value="Znf_RING_CS"/>
</dbReference>
<keyword evidence="3" id="KW-0863">Zinc-finger</keyword>
<dbReference type="GO" id="GO:0031436">
    <property type="term" value="C:BRCA1-BARD1 complex"/>
    <property type="evidence" value="ECO:0007669"/>
    <property type="project" value="TreeGrafter"/>
</dbReference>
<evidence type="ECO:0000313" key="10">
    <source>
        <dbReference type="Proteomes" id="UP000694557"/>
    </source>
</evidence>
<dbReference type="PROSITE" id="PS00518">
    <property type="entry name" value="ZF_RING_1"/>
    <property type="match status" value="1"/>
</dbReference>
<feature type="compositionally biased region" description="Polar residues" evidence="7">
    <location>
        <begin position="292"/>
        <end position="303"/>
    </location>
</feature>
<dbReference type="SUPFAM" id="SSF48403">
    <property type="entry name" value="Ankyrin repeat"/>
    <property type="match status" value="1"/>
</dbReference>
<dbReference type="InterPro" id="IPR001357">
    <property type="entry name" value="BRCT_dom"/>
</dbReference>
<dbReference type="Gene3D" id="1.25.40.20">
    <property type="entry name" value="Ankyrin repeat-containing domain"/>
    <property type="match status" value="1"/>
</dbReference>
<dbReference type="GO" id="GO:0085020">
    <property type="term" value="P:protein K6-linked ubiquitination"/>
    <property type="evidence" value="ECO:0007669"/>
    <property type="project" value="TreeGrafter"/>
</dbReference>
<evidence type="ECO:0000256" key="2">
    <source>
        <dbReference type="ARBA" id="ARBA00022737"/>
    </source>
</evidence>
<dbReference type="PROSITE" id="PS50172">
    <property type="entry name" value="BRCT"/>
    <property type="match status" value="2"/>
</dbReference>
<feature type="compositionally biased region" description="Basic and acidic residues" evidence="7">
    <location>
        <begin position="158"/>
        <end position="170"/>
    </location>
</feature>
<protein>
    <submittedName>
        <fullName evidence="9">BRCA1 associated RING domain 1</fullName>
    </submittedName>
</protein>
<feature type="repeat" description="ANK" evidence="6">
    <location>
        <begin position="491"/>
        <end position="515"/>
    </location>
</feature>
<dbReference type="InterPro" id="IPR036420">
    <property type="entry name" value="BRCT_dom_sf"/>
</dbReference>
<name>A0A8C7GTV9_ONCKI</name>
<evidence type="ECO:0000313" key="9">
    <source>
        <dbReference type="Ensembl" id="ENSOKIP00005047287.1"/>
    </source>
</evidence>
<dbReference type="InterPro" id="IPR002110">
    <property type="entry name" value="Ankyrin_rpt"/>
</dbReference>
<dbReference type="SMART" id="SM00248">
    <property type="entry name" value="ANK"/>
    <property type="match status" value="3"/>
</dbReference>
<dbReference type="Gene3D" id="3.40.50.10190">
    <property type="entry name" value="BRCT domain"/>
    <property type="match status" value="2"/>
</dbReference>
<keyword evidence="10" id="KW-1185">Reference proteome</keyword>
<dbReference type="InterPro" id="IPR036770">
    <property type="entry name" value="Ankyrin_rpt-contain_sf"/>
</dbReference>
<dbReference type="PROSITE" id="PS50088">
    <property type="entry name" value="ANK_REPEAT"/>
    <property type="match status" value="3"/>
</dbReference>
<dbReference type="PRINTS" id="PR01415">
    <property type="entry name" value="ANKYRIN"/>
</dbReference>
<dbReference type="GO" id="GO:0008270">
    <property type="term" value="F:zinc ion binding"/>
    <property type="evidence" value="ECO:0007669"/>
    <property type="project" value="UniProtKB-KW"/>
</dbReference>
<feature type="compositionally biased region" description="Gly residues" evidence="7">
    <location>
        <begin position="205"/>
        <end position="218"/>
    </location>
</feature>
<dbReference type="Pfam" id="PF12796">
    <property type="entry name" value="Ank_2"/>
    <property type="match status" value="1"/>
</dbReference>
<feature type="region of interest" description="Disordered" evidence="7">
    <location>
        <begin position="145"/>
        <end position="230"/>
    </location>
</feature>
<reference evidence="9" key="1">
    <citation type="submission" date="2025-08" db="UniProtKB">
        <authorList>
            <consortium name="Ensembl"/>
        </authorList>
    </citation>
    <scope>IDENTIFICATION</scope>
</reference>
<dbReference type="SMART" id="SM00292">
    <property type="entry name" value="BRCT"/>
    <property type="match status" value="2"/>
</dbReference>
<dbReference type="SUPFAM" id="SSF57850">
    <property type="entry name" value="RING/U-box"/>
    <property type="match status" value="1"/>
</dbReference>
<dbReference type="Gene3D" id="3.30.40.10">
    <property type="entry name" value="Zinc/RING finger domain, C3HC4 (zinc finger)"/>
    <property type="match status" value="1"/>
</dbReference>